<gene>
    <name evidence="1" type="ORF">g.1597</name>
</gene>
<sequence length="116" mass="13163">MKSMVVSLLMEIGSQRLDFTIGMRFHRKQNEYLYKDNDNDQIEYDEGGRNNDSTRPVYRSVSCATLLHAGSVDILQTPVSVAITDSCEPHSPPSCTKLSHLHCLLDQIVFVHFVHI</sequence>
<proteinExistence type="predicted"/>
<accession>A0A1B6FDK9</accession>
<protein>
    <submittedName>
        <fullName evidence="1">Uncharacterized protein</fullName>
    </submittedName>
</protein>
<dbReference type="EMBL" id="GECZ01021470">
    <property type="protein sequence ID" value="JAS48299.1"/>
    <property type="molecule type" value="Transcribed_RNA"/>
</dbReference>
<dbReference type="AlphaFoldDB" id="A0A1B6FDK9"/>
<reference evidence="1" key="1">
    <citation type="submission" date="2015-11" db="EMBL/GenBank/DDBJ databases">
        <title>De novo transcriptome assembly of four potential Pierce s Disease insect vectors from Arizona vineyards.</title>
        <authorList>
            <person name="Tassone E.E."/>
        </authorList>
    </citation>
    <scope>NUCLEOTIDE SEQUENCE</scope>
</reference>
<name>A0A1B6FDK9_9HEMI</name>
<organism evidence="1">
    <name type="scientific">Cuerna arida</name>
    <dbReference type="NCBI Taxonomy" id="1464854"/>
    <lineage>
        <taxon>Eukaryota</taxon>
        <taxon>Metazoa</taxon>
        <taxon>Ecdysozoa</taxon>
        <taxon>Arthropoda</taxon>
        <taxon>Hexapoda</taxon>
        <taxon>Insecta</taxon>
        <taxon>Pterygota</taxon>
        <taxon>Neoptera</taxon>
        <taxon>Paraneoptera</taxon>
        <taxon>Hemiptera</taxon>
        <taxon>Auchenorrhyncha</taxon>
        <taxon>Membracoidea</taxon>
        <taxon>Cicadellidae</taxon>
        <taxon>Cicadellinae</taxon>
        <taxon>Proconiini</taxon>
        <taxon>Cuerna</taxon>
    </lineage>
</organism>
<evidence type="ECO:0000313" key="1">
    <source>
        <dbReference type="EMBL" id="JAS48299.1"/>
    </source>
</evidence>